<comment type="caution">
    <text evidence="18">The sequence shown here is derived from an EMBL/GenBank/DDBJ whole genome shotgun (WGS) entry which is preliminary data.</text>
</comment>
<proteinExistence type="inferred from homology"/>
<dbReference type="InterPro" id="IPR010663">
    <property type="entry name" value="Znf_FPG/IleRS"/>
</dbReference>
<name>A0A3P1WPZ1_9ACTN</name>
<evidence type="ECO:0000256" key="3">
    <source>
        <dbReference type="ARBA" id="ARBA00011245"/>
    </source>
</evidence>
<evidence type="ECO:0000256" key="14">
    <source>
        <dbReference type="ARBA" id="ARBA00044632"/>
    </source>
</evidence>
<evidence type="ECO:0000259" key="17">
    <source>
        <dbReference type="PROSITE" id="PS51068"/>
    </source>
</evidence>
<evidence type="ECO:0000256" key="4">
    <source>
        <dbReference type="ARBA" id="ARBA00022723"/>
    </source>
</evidence>
<feature type="active site" description="Proton donor" evidence="15">
    <location>
        <position position="3"/>
    </location>
</feature>
<dbReference type="GO" id="GO:0006979">
    <property type="term" value="P:response to oxidative stress"/>
    <property type="evidence" value="ECO:0007669"/>
    <property type="project" value="UniProtKB-ARBA"/>
</dbReference>
<dbReference type="PROSITE" id="PS51068">
    <property type="entry name" value="FPG_CAT"/>
    <property type="match status" value="1"/>
</dbReference>
<dbReference type="EC" id="3.2.2.23" evidence="15"/>
<dbReference type="Gene3D" id="1.10.8.50">
    <property type="match status" value="1"/>
</dbReference>
<evidence type="ECO:0000256" key="11">
    <source>
        <dbReference type="ARBA" id="ARBA00023239"/>
    </source>
</evidence>
<dbReference type="InterPro" id="IPR015886">
    <property type="entry name" value="H2TH_FPG"/>
</dbReference>
<keyword evidence="10 15" id="KW-0234">DNA repair</keyword>
<comment type="cofactor">
    <cofactor evidence="15">
        <name>Zn(2+)</name>
        <dbReference type="ChEBI" id="CHEBI:29105"/>
    </cofactor>
    <text evidence="15">Binds 1 zinc ion per subunit.</text>
</comment>
<dbReference type="InterPro" id="IPR012319">
    <property type="entry name" value="FPG_cat"/>
</dbReference>
<evidence type="ECO:0000256" key="12">
    <source>
        <dbReference type="ARBA" id="ARBA00023268"/>
    </source>
</evidence>
<feature type="active site" description="Proton donor; for beta-elimination activity" evidence="15">
    <location>
        <position position="61"/>
    </location>
</feature>
<organism evidence="18 19">
    <name type="scientific">Arachnia propionica</name>
    <dbReference type="NCBI Taxonomy" id="1750"/>
    <lineage>
        <taxon>Bacteria</taxon>
        <taxon>Bacillati</taxon>
        <taxon>Actinomycetota</taxon>
        <taxon>Actinomycetes</taxon>
        <taxon>Propionibacteriales</taxon>
        <taxon>Propionibacteriaceae</taxon>
        <taxon>Arachnia</taxon>
    </lineage>
</organism>
<keyword evidence="13 15" id="KW-0326">Glycosidase</keyword>
<dbReference type="PROSITE" id="PS01242">
    <property type="entry name" value="ZF_FPG_1"/>
    <property type="match status" value="1"/>
</dbReference>
<comment type="catalytic activity">
    <reaction evidence="1 15">
        <text>Hydrolysis of DNA containing ring-opened 7-methylguanine residues, releasing 2,6-diamino-4-hydroxy-5-(N-methyl)formamidopyrimidine.</text>
        <dbReference type="EC" id="3.2.2.23"/>
    </reaction>
</comment>
<comment type="catalytic activity">
    <reaction evidence="14 15">
        <text>2'-deoxyribonucleotide-(2'-deoxyribose 5'-phosphate)-2'-deoxyribonucleotide-DNA = a 3'-end 2'-deoxyribonucleotide-(2,3-dehydro-2,3-deoxyribose 5'-phosphate)-DNA + a 5'-end 5'-phospho-2'-deoxyribonucleoside-DNA + H(+)</text>
        <dbReference type="Rhea" id="RHEA:66592"/>
        <dbReference type="Rhea" id="RHEA-COMP:13180"/>
        <dbReference type="Rhea" id="RHEA-COMP:16897"/>
        <dbReference type="Rhea" id="RHEA-COMP:17067"/>
        <dbReference type="ChEBI" id="CHEBI:15378"/>
        <dbReference type="ChEBI" id="CHEBI:136412"/>
        <dbReference type="ChEBI" id="CHEBI:157695"/>
        <dbReference type="ChEBI" id="CHEBI:167181"/>
        <dbReference type="EC" id="4.2.99.18"/>
    </reaction>
</comment>
<reference evidence="18 19" key="1">
    <citation type="submission" date="2018-11" db="EMBL/GenBank/DDBJ databases">
        <title>Genomes From Bacteria Associated with the Canine Oral Cavity: a Test Case for Automated Genome-Based Taxonomic Assignment.</title>
        <authorList>
            <person name="Coil D.A."/>
            <person name="Jospin G."/>
            <person name="Darling A.E."/>
            <person name="Wallis C."/>
            <person name="Davis I.J."/>
            <person name="Harris S."/>
            <person name="Eisen J.A."/>
            <person name="Holcombe L.J."/>
            <person name="O'Flynn C."/>
        </authorList>
    </citation>
    <scope>NUCLEOTIDE SEQUENCE [LARGE SCALE GENOMIC DNA]</scope>
    <source>
        <strain evidence="18 19">OH2822_COT-296</strain>
    </source>
</reference>
<dbReference type="SMART" id="SM00898">
    <property type="entry name" value="Fapy_DNA_glyco"/>
    <property type="match status" value="1"/>
</dbReference>
<dbReference type="InterPro" id="IPR015887">
    <property type="entry name" value="DNA_glyclase_Znf_dom_DNA_BS"/>
</dbReference>
<comment type="caution">
    <text evidence="15">Lacks conserved residue(s) required for the propagation of feature annotation.</text>
</comment>
<keyword evidence="4 15" id="KW-0479">Metal-binding</keyword>
<dbReference type="SUPFAM" id="SSF57716">
    <property type="entry name" value="Glucocorticoid receptor-like (DNA-binding domain)"/>
    <property type="match status" value="1"/>
</dbReference>
<dbReference type="PROSITE" id="PS51066">
    <property type="entry name" value="ZF_FPG_2"/>
    <property type="match status" value="1"/>
</dbReference>
<dbReference type="GO" id="GO:0006284">
    <property type="term" value="P:base-excision repair"/>
    <property type="evidence" value="ECO:0007669"/>
    <property type="project" value="InterPro"/>
</dbReference>
<keyword evidence="7 15" id="KW-0378">Hydrolase</keyword>
<dbReference type="GO" id="GO:0003684">
    <property type="term" value="F:damaged DNA binding"/>
    <property type="evidence" value="ECO:0007669"/>
    <property type="project" value="InterPro"/>
</dbReference>
<keyword evidence="11 15" id="KW-0456">Lyase</keyword>
<dbReference type="SMART" id="SM01232">
    <property type="entry name" value="H2TH"/>
    <property type="match status" value="1"/>
</dbReference>
<dbReference type="GO" id="GO:0034039">
    <property type="term" value="F:8-oxo-7,8-dihydroguanine DNA N-glycosylase activity"/>
    <property type="evidence" value="ECO:0007669"/>
    <property type="project" value="TreeGrafter"/>
</dbReference>
<keyword evidence="6 15" id="KW-0863">Zinc-finger</keyword>
<evidence type="ECO:0000256" key="13">
    <source>
        <dbReference type="ARBA" id="ARBA00023295"/>
    </source>
</evidence>
<dbReference type="Proteomes" id="UP000280935">
    <property type="component" value="Unassembled WGS sequence"/>
</dbReference>
<keyword evidence="5 15" id="KW-0227">DNA damage</keyword>
<evidence type="ECO:0000256" key="5">
    <source>
        <dbReference type="ARBA" id="ARBA00022763"/>
    </source>
</evidence>
<comment type="function">
    <text evidence="15">Involved in base excision repair of DNA damaged by oxidation or by mutagenic agents. Acts as DNA glycosylase that recognizes and removes damaged bases. Has a preference for oxidized purines, such as 7,8-dihydro-8-oxoguanine (8-oxoG). Has AP (apurinic/apyrimidinic) lyase activity and introduces nicks in the DNA strand. Cleaves the DNA backbone by beta-delta elimination to generate a single-strand break at the site of the removed base with both 3'- and 5'-phosphates.</text>
</comment>
<protein>
    <recommendedName>
        <fullName evidence="15">Formamidopyrimidine-DNA glycosylase</fullName>
        <shortName evidence="15">Fapy-DNA glycosylase</shortName>
        <ecNumber evidence="15">3.2.2.23</ecNumber>
    </recommendedName>
    <alternativeName>
        <fullName evidence="15">DNA-(apurinic or apyrimidinic site) lyase MutM</fullName>
        <shortName evidence="15">AP lyase MutM</shortName>
        <ecNumber evidence="15">4.2.99.18</ecNumber>
    </alternativeName>
</protein>
<dbReference type="SUPFAM" id="SSF46946">
    <property type="entry name" value="S13-like H2TH domain"/>
    <property type="match status" value="1"/>
</dbReference>
<evidence type="ECO:0000259" key="16">
    <source>
        <dbReference type="PROSITE" id="PS51066"/>
    </source>
</evidence>
<dbReference type="Gene3D" id="3.20.190.10">
    <property type="entry name" value="MutM-like, N-terminal"/>
    <property type="match status" value="1"/>
</dbReference>
<evidence type="ECO:0000256" key="8">
    <source>
        <dbReference type="ARBA" id="ARBA00022833"/>
    </source>
</evidence>
<dbReference type="CDD" id="cd08966">
    <property type="entry name" value="EcFpg-like_N"/>
    <property type="match status" value="1"/>
</dbReference>
<evidence type="ECO:0000256" key="6">
    <source>
        <dbReference type="ARBA" id="ARBA00022771"/>
    </source>
</evidence>
<dbReference type="Pfam" id="PF01149">
    <property type="entry name" value="Fapy_DNA_glyco"/>
    <property type="match status" value="1"/>
</dbReference>
<feature type="binding site" evidence="15">
    <location>
        <position position="113"/>
    </location>
    <ligand>
        <name>DNA</name>
        <dbReference type="ChEBI" id="CHEBI:16991"/>
    </ligand>
</feature>
<dbReference type="HAMAP" id="MF_00103">
    <property type="entry name" value="Fapy_DNA_glycosyl"/>
    <property type="match status" value="1"/>
</dbReference>
<feature type="binding site" evidence="15">
    <location>
        <position position="153"/>
    </location>
    <ligand>
        <name>DNA</name>
        <dbReference type="ChEBI" id="CHEBI:16991"/>
    </ligand>
</feature>
<feature type="active site" description="Proton donor; for delta-elimination activity" evidence="15">
    <location>
        <position position="263"/>
    </location>
</feature>
<dbReference type="GO" id="GO:0008270">
    <property type="term" value="F:zinc ion binding"/>
    <property type="evidence" value="ECO:0007669"/>
    <property type="project" value="UniProtKB-UniRule"/>
</dbReference>
<dbReference type="PANTHER" id="PTHR22993">
    <property type="entry name" value="FORMAMIDOPYRIMIDINE-DNA GLYCOSYLASE"/>
    <property type="match status" value="1"/>
</dbReference>
<dbReference type="SUPFAM" id="SSF81624">
    <property type="entry name" value="N-terminal domain of MutM-like DNA repair proteins"/>
    <property type="match status" value="1"/>
</dbReference>
<evidence type="ECO:0000256" key="15">
    <source>
        <dbReference type="HAMAP-Rule" id="MF_00103"/>
    </source>
</evidence>
<evidence type="ECO:0000256" key="9">
    <source>
        <dbReference type="ARBA" id="ARBA00023125"/>
    </source>
</evidence>
<dbReference type="InterPro" id="IPR000214">
    <property type="entry name" value="Znf_DNA_glyclase/AP_lyase"/>
</dbReference>
<sequence>MPELPEVEVVRRGLAHHLTGRRIETVHIHHDRPVRSHPEGAQGFSAEMTGRLVDDVRRRGKYLWLVMGDDALVIHLGMSGQFRINDPADPALRNTRLRFDLDDGSQLRFVDQRMFGGLEVVRDGATCPVPHIAPDPFDPGYDRDRVVATMRRRRSAVKRALLDQGLVSGVGNIYADESLWRSRLHFEHPADLLTQGQAEELLRHAAEVMDEALAAGGTSFDDLYVNVNGESGYFERSLDVYGREDRPCRRCATPIVRRKFTNRSSFLCPSCQTLPRDVRTMV</sequence>
<dbReference type="InterPro" id="IPR010979">
    <property type="entry name" value="Ribosomal_uS13-like_H2TH"/>
</dbReference>
<evidence type="ECO:0000313" key="18">
    <source>
        <dbReference type="EMBL" id="RRD48662.1"/>
    </source>
</evidence>
<dbReference type="InterPro" id="IPR035937">
    <property type="entry name" value="FPG_N"/>
</dbReference>
<dbReference type="GO" id="GO:0140078">
    <property type="term" value="F:class I DNA-(apurinic or apyrimidinic site) endonuclease activity"/>
    <property type="evidence" value="ECO:0007669"/>
    <property type="project" value="UniProtKB-EC"/>
</dbReference>
<dbReference type="RefSeq" id="WP_125228670.1">
    <property type="nucleotide sequence ID" value="NZ_RQYT01000033.1"/>
</dbReference>
<evidence type="ECO:0000256" key="2">
    <source>
        <dbReference type="ARBA" id="ARBA00009409"/>
    </source>
</evidence>
<evidence type="ECO:0000256" key="10">
    <source>
        <dbReference type="ARBA" id="ARBA00023204"/>
    </source>
</evidence>
<dbReference type="FunFam" id="1.10.8.50:FF:000003">
    <property type="entry name" value="Formamidopyrimidine-DNA glycosylase"/>
    <property type="match status" value="1"/>
</dbReference>
<dbReference type="Pfam" id="PF06827">
    <property type="entry name" value="zf-FPG_IleRS"/>
    <property type="match status" value="1"/>
</dbReference>
<dbReference type="Pfam" id="PF06831">
    <property type="entry name" value="H2TH"/>
    <property type="match status" value="1"/>
</dbReference>
<feature type="domain" description="Formamidopyrimidine-DNA glycosylase catalytic" evidence="17">
    <location>
        <begin position="2"/>
        <end position="116"/>
    </location>
</feature>
<keyword evidence="9 15" id="KW-0238">DNA-binding</keyword>
<dbReference type="NCBIfam" id="TIGR00577">
    <property type="entry name" value="fpg"/>
    <property type="match status" value="1"/>
</dbReference>
<dbReference type="InterPro" id="IPR020629">
    <property type="entry name" value="FPG_Glyclase"/>
</dbReference>
<dbReference type="EC" id="4.2.99.18" evidence="15"/>
<comment type="similarity">
    <text evidence="2 15">Belongs to the FPG family.</text>
</comment>
<dbReference type="EMBL" id="RQYT01000033">
    <property type="protein sequence ID" value="RRD48662.1"/>
    <property type="molecule type" value="Genomic_DNA"/>
</dbReference>
<dbReference type="OrthoDB" id="9800855at2"/>
<feature type="domain" description="FPG-type" evidence="16">
    <location>
        <begin position="239"/>
        <end position="273"/>
    </location>
</feature>
<dbReference type="GO" id="GO:0003690">
    <property type="term" value="F:double-stranded DNA binding"/>
    <property type="evidence" value="ECO:0007669"/>
    <property type="project" value="UniProtKB-ARBA"/>
</dbReference>
<dbReference type="AlphaFoldDB" id="A0A3P1WPZ1"/>
<keyword evidence="8 15" id="KW-0862">Zinc</keyword>
<accession>A0A3P1WPZ1</accession>
<evidence type="ECO:0000256" key="7">
    <source>
        <dbReference type="ARBA" id="ARBA00022801"/>
    </source>
</evidence>
<dbReference type="PANTHER" id="PTHR22993:SF9">
    <property type="entry name" value="FORMAMIDOPYRIMIDINE-DNA GLYCOSYLASE"/>
    <property type="match status" value="1"/>
</dbReference>
<keyword evidence="12 15" id="KW-0511">Multifunctional enzyme</keyword>
<dbReference type="NCBIfam" id="NF002211">
    <property type="entry name" value="PRK01103.1"/>
    <property type="match status" value="1"/>
</dbReference>
<evidence type="ECO:0000256" key="1">
    <source>
        <dbReference type="ARBA" id="ARBA00001668"/>
    </source>
</evidence>
<evidence type="ECO:0000313" key="19">
    <source>
        <dbReference type="Proteomes" id="UP000280935"/>
    </source>
</evidence>
<feature type="active site" description="Schiff-base intermediate with DNA" evidence="15">
    <location>
        <position position="2"/>
    </location>
</feature>
<gene>
    <name evidence="15" type="primary">mutM</name>
    <name evidence="15" type="synonym">fpg</name>
    <name evidence="18" type="ORF">EII35_11805</name>
</gene>
<comment type="subunit">
    <text evidence="3 15">Monomer.</text>
</comment>